<name>A0A0K8J6E9_9FIRM</name>
<comment type="subcellular location">
    <subcellularLocation>
        <location evidence="9">Cell membrane</location>
        <topology evidence="9">Multi-pass membrane protein</topology>
    </subcellularLocation>
    <subcellularLocation>
        <location evidence="1">Membrane</location>
        <topology evidence="1">Multi-pass membrane protein</topology>
    </subcellularLocation>
</comment>
<keyword evidence="4 9" id="KW-0812">Transmembrane</keyword>
<dbReference type="GO" id="GO:0015226">
    <property type="term" value="F:carnitine transmembrane transporter activity"/>
    <property type="evidence" value="ECO:0007669"/>
    <property type="project" value="TreeGrafter"/>
</dbReference>
<evidence type="ECO:0000256" key="2">
    <source>
        <dbReference type="ARBA" id="ARBA00022448"/>
    </source>
</evidence>
<comment type="similarity">
    <text evidence="8">In the N-terminal section; belongs to the binding-protein-dependent transport system permease family.</text>
</comment>
<dbReference type="GO" id="GO:0043190">
    <property type="term" value="C:ATP-binding cassette (ABC) transporter complex"/>
    <property type="evidence" value="ECO:0007669"/>
    <property type="project" value="InterPro"/>
</dbReference>
<dbReference type="FunFam" id="1.10.3720.10:FF:000001">
    <property type="entry name" value="Glycine betaine ABC transporter, permease"/>
    <property type="match status" value="1"/>
</dbReference>
<dbReference type="PROSITE" id="PS51257">
    <property type="entry name" value="PROKAR_LIPOPROTEIN"/>
    <property type="match status" value="1"/>
</dbReference>
<dbReference type="Gene3D" id="3.40.190.10">
    <property type="entry name" value="Periplasmic binding protein-like II"/>
    <property type="match status" value="1"/>
</dbReference>
<dbReference type="SUPFAM" id="SSF53850">
    <property type="entry name" value="Periplasmic binding protein-like II"/>
    <property type="match status" value="1"/>
</dbReference>
<dbReference type="GO" id="GO:0005275">
    <property type="term" value="F:amine transmembrane transporter activity"/>
    <property type="evidence" value="ECO:0007669"/>
    <property type="project" value="TreeGrafter"/>
</dbReference>
<dbReference type="Pfam" id="PF00528">
    <property type="entry name" value="BPD_transp_1"/>
    <property type="match status" value="1"/>
</dbReference>
<dbReference type="InterPro" id="IPR000515">
    <property type="entry name" value="MetI-like"/>
</dbReference>
<keyword evidence="5 9" id="KW-1133">Transmembrane helix</keyword>
<dbReference type="GO" id="GO:0031460">
    <property type="term" value="P:glycine betaine transport"/>
    <property type="evidence" value="ECO:0007669"/>
    <property type="project" value="TreeGrafter"/>
</dbReference>
<organism evidence="12 13">
    <name type="scientific">Herbinix luporum</name>
    <dbReference type="NCBI Taxonomy" id="1679721"/>
    <lineage>
        <taxon>Bacteria</taxon>
        <taxon>Bacillati</taxon>
        <taxon>Bacillota</taxon>
        <taxon>Clostridia</taxon>
        <taxon>Lachnospirales</taxon>
        <taxon>Lachnospiraceae</taxon>
        <taxon>Herbinix</taxon>
    </lineage>
</organism>
<feature type="chain" id="PRO_5039045743" evidence="10">
    <location>
        <begin position="21"/>
        <end position="627"/>
    </location>
</feature>
<keyword evidence="13" id="KW-1185">Reference proteome</keyword>
<feature type="transmembrane region" description="Helical" evidence="9">
    <location>
        <begin position="416"/>
        <end position="434"/>
    </location>
</feature>
<evidence type="ECO:0000256" key="6">
    <source>
        <dbReference type="ARBA" id="ARBA00023136"/>
    </source>
</evidence>
<dbReference type="Gene3D" id="1.10.3720.10">
    <property type="entry name" value="MetI-like"/>
    <property type="match status" value="1"/>
</dbReference>
<feature type="transmembrane region" description="Helical" evidence="9">
    <location>
        <begin position="472"/>
        <end position="492"/>
    </location>
</feature>
<dbReference type="CDD" id="cd13641">
    <property type="entry name" value="PBP2_HisX_like"/>
    <property type="match status" value="1"/>
</dbReference>
<dbReference type="Proteomes" id="UP000196053">
    <property type="component" value="Chromosome I"/>
</dbReference>
<dbReference type="AlphaFoldDB" id="A0A0K8J6E9"/>
<dbReference type="PROSITE" id="PS50928">
    <property type="entry name" value="ABC_TM1"/>
    <property type="match status" value="1"/>
</dbReference>
<evidence type="ECO:0000256" key="1">
    <source>
        <dbReference type="ARBA" id="ARBA00004141"/>
    </source>
</evidence>
<proteinExistence type="inferred from homology"/>
<feature type="transmembrane region" description="Helical" evidence="9">
    <location>
        <begin position="592"/>
        <end position="609"/>
    </location>
</feature>
<feature type="transmembrane region" description="Helical" evidence="9">
    <location>
        <begin position="440"/>
        <end position="460"/>
    </location>
</feature>
<evidence type="ECO:0000256" key="3">
    <source>
        <dbReference type="ARBA" id="ARBA00022475"/>
    </source>
</evidence>
<dbReference type="PANTHER" id="PTHR47737:SF1">
    <property type="entry name" value="GLYCINE BETAINE_PROLINE BETAINE TRANSPORT SYSTEM PERMEASE PROTEIN PROW"/>
    <property type="match status" value="1"/>
</dbReference>
<dbReference type="GO" id="GO:0015871">
    <property type="term" value="P:choline transport"/>
    <property type="evidence" value="ECO:0007669"/>
    <property type="project" value="TreeGrafter"/>
</dbReference>
<feature type="transmembrane region" description="Helical" evidence="9">
    <location>
        <begin position="392"/>
        <end position="409"/>
    </location>
</feature>
<feature type="transmembrane region" description="Helical" evidence="9">
    <location>
        <begin position="561"/>
        <end position="586"/>
    </location>
</feature>
<dbReference type="EMBL" id="LN879430">
    <property type="protein sequence ID" value="CUH92969.1"/>
    <property type="molecule type" value="Genomic_DNA"/>
</dbReference>
<comment type="similarity">
    <text evidence="7">In the C-terminal section; belongs to the OsmX family.</text>
</comment>
<protein>
    <submittedName>
        <fullName evidence="12">Putative secreted protein</fullName>
    </submittedName>
</protein>
<reference evidence="13" key="1">
    <citation type="submission" date="2015-09" db="EMBL/GenBank/DDBJ databases">
        <authorList>
            <person name="Wibberg D."/>
        </authorList>
    </citation>
    <scope>NUCLEOTIDE SEQUENCE [LARGE SCALE GENOMIC DNA]</scope>
    <source>
        <strain evidence="13">SD1D</strain>
    </source>
</reference>
<dbReference type="Pfam" id="PF04069">
    <property type="entry name" value="OpuAC"/>
    <property type="match status" value="1"/>
</dbReference>
<dbReference type="CDD" id="cd06261">
    <property type="entry name" value="TM_PBP2"/>
    <property type="match status" value="1"/>
</dbReference>
<evidence type="ECO:0000259" key="11">
    <source>
        <dbReference type="PROSITE" id="PS50928"/>
    </source>
</evidence>
<dbReference type="SUPFAM" id="SSF161098">
    <property type="entry name" value="MetI-like"/>
    <property type="match status" value="1"/>
</dbReference>
<keyword evidence="10" id="KW-0732">Signal</keyword>
<sequence>MRKSISIFFLIVMISLTLVGCSSEDTTKDRVISFADAGWDSIRFHNAVAGTIIEELYGYSWTEVTGSTPVTHQGLLSGEIDIHMEIWSANIASYEDDKANDRFKELSTNFDDNYQGIYVPRYVIEGDAEKGIEPMAPDLKYIWDLKDYPDVFPDDENPGMGRIYGGIPGWEVDQILYNKYLHYGLDENFIYFRPGSDSALASAITSAYEKGEPIAAYYWEPTWLLGMYDMILLEDKPFNPDTYLAGETEIPPVNVTIGVSNAFVEEGHEEVVSFLSNYQTSSALTSEALAYMQETGADYVETARWFLSEHTELLDEWLEPADAEKMKDYLSSDAALEIQTNWLHRFPVEIELDLTAIDNTVKGLSIKFDSFFTVITKGLGNLVNIINAVLDYIPWSIMILLVVIVTWRISGIRKGLLYGFLLFILGTLGLWNLMNETLSIIIASVIVSLILGFPIGIWLSTSDRLDRLVRPILDTMQTMPVFVYLIPAMMFFGLGKPPAVIATTVYAVVPMIRLTNHGIRQIDKEVVEAALAFGSTKMQSLIKVQIPQALPTIMEGVNQTLMMAMSMVVTTSMIGASGLGMEVLIAVNRVEIGRGLIYGSAVVVLAIILDRITQGMVKRSEVKNDGK</sequence>
<accession>A0A0K8J6E9</accession>
<dbReference type="RefSeq" id="WP_058258285.1">
    <property type="nucleotide sequence ID" value="NZ_LN879430.1"/>
</dbReference>
<evidence type="ECO:0000256" key="8">
    <source>
        <dbReference type="ARBA" id="ARBA00035652"/>
    </source>
</evidence>
<evidence type="ECO:0000256" key="10">
    <source>
        <dbReference type="SAM" id="SignalP"/>
    </source>
</evidence>
<dbReference type="PANTHER" id="PTHR47737">
    <property type="entry name" value="GLYCINE BETAINE/PROLINE BETAINE TRANSPORT SYSTEM PERMEASE PROTEIN PROW"/>
    <property type="match status" value="1"/>
</dbReference>
<evidence type="ECO:0000313" key="12">
    <source>
        <dbReference type="EMBL" id="CUH92969.1"/>
    </source>
</evidence>
<comment type="similarity">
    <text evidence="9">Belongs to the binding-protein-dependent transport system permease family.</text>
</comment>
<evidence type="ECO:0000313" key="13">
    <source>
        <dbReference type="Proteomes" id="UP000196053"/>
    </source>
</evidence>
<evidence type="ECO:0000256" key="7">
    <source>
        <dbReference type="ARBA" id="ARBA00035642"/>
    </source>
</evidence>
<evidence type="ECO:0000256" key="4">
    <source>
        <dbReference type="ARBA" id="ARBA00022692"/>
    </source>
</evidence>
<keyword evidence="2 9" id="KW-0813">Transport</keyword>
<dbReference type="KEGG" id="hsd:SD1D_1423"/>
<gene>
    <name evidence="12" type="ORF">SD1D_1423</name>
</gene>
<dbReference type="Gene3D" id="3.40.190.100">
    <property type="entry name" value="Glycine betaine-binding periplasmic protein, domain 2"/>
    <property type="match status" value="1"/>
</dbReference>
<evidence type="ECO:0000256" key="5">
    <source>
        <dbReference type="ARBA" id="ARBA00022989"/>
    </source>
</evidence>
<feature type="signal peptide" evidence="10">
    <location>
        <begin position="1"/>
        <end position="20"/>
    </location>
</feature>
<keyword evidence="3" id="KW-1003">Cell membrane</keyword>
<dbReference type="InterPro" id="IPR007210">
    <property type="entry name" value="ABC_Gly_betaine_transp_sub-bd"/>
</dbReference>
<dbReference type="InterPro" id="IPR035906">
    <property type="entry name" value="MetI-like_sf"/>
</dbReference>
<keyword evidence="6 9" id="KW-0472">Membrane</keyword>
<feature type="domain" description="ABC transmembrane type-1" evidence="11">
    <location>
        <begin position="434"/>
        <end position="613"/>
    </location>
</feature>
<evidence type="ECO:0000256" key="9">
    <source>
        <dbReference type="RuleBase" id="RU363032"/>
    </source>
</evidence>